<dbReference type="AlphaFoldDB" id="A0A0F9D2Q2"/>
<reference evidence="2" key="1">
    <citation type="journal article" date="2015" name="Nature">
        <title>Complex archaea that bridge the gap between prokaryotes and eukaryotes.</title>
        <authorList>
            <person name="Spang A."/>
            <person name="Saw J.H."/>
            <person name="Jorgensen S.L."/>
            <person name="Zaremba-Niedzwiedzka K."/>
            <person name="Martijn J."/>
            <person name="Lind A.E."/>
            <person name="van Eijk R."/>
            <person name="Schleper C."/>
            <person name="Guy L."/>
            <person name="Ettema T.J."/>
        </authorList>
    </citation>
    <scope>NUCLEOTIDE SEQUENCE</scope>
</reference>
<keyword evidence="1" id="KW-0812">Transmembrane</keyword>
<name>A0A0F9D2Q2_9ZZZZ</name>
<proteinExistence type="predicted"/>
<keyword evidence="1" id="KW-1133">Transmembrane helix</keyword>
<keyword evidence="1" id="KW-0472">Membrane</keyword>
<sequence>MIPFNIGQVTIIVVEFMVVLIMPLLILAEVS</sequence>
<comment type="caution">
    <text evidence="2">The sequence shown here is derived from an EMBL/GenBank/DDBJ whole genome shotgun (WGS) entry which is preliminary data.</text>
</comment>
<dbReference type="EMBL" id="LAZR01030638">
    <property type="protein sequence ID" value="KKL56013.1"/>
    <property type="molecule type" value="Genomic_DNA"/>
</dbReference>
<gene>
    <name evidence="2" type="ORF">LCGC14_2249650</name>
</gene>
<feature type="transmembrane region" description="Helical" evidence="1">
    <location>
        <begin position="6"/>
        <end position="28"/>
    </location>
</feature>
<evidence type="ECO:0000313" key="2">
    <source>
        <dbReference type="EMBL" id="KKL56013.1"/>
    </source>
</evidence>
<evidence type="ECO:0000256" key="1">
    <source>
        <dbReference type="SAM" id="Phobius"/>
    </source>
</evidence>
<protein>
    <submittedName>
        <fullName evidence="2">Uncharacterized protein</fullName>
    </submittedName>
</protein>
<organism evidence="2">
    <name type="scientific">marine sediment metagenome</name>
    <dbReference type="NCBI Taxonomy" id="412755"/>
    <lineage>
        <taxon>unclassified sequences</taxon>
        <taxon>metagenomes</taxon>
        <taxon>ecological metagenomes</taxon>
    </lineage>
</organism>
<accession>A0A0F9D2Q2</accession>